<dbReference type="GO" id="GO:0022857">
    <property type="term" value="F:transmembrane transporter activity"/>
    <property type="evidence" value="ECO:0007669"/>
    <property type="project" value="InterPro"/>
</dbReference>
<feature type="transmembrane region" description="Helical" evidence="6">
    <location>
        <begin position="144"/>
        <end position="160"/>
    </location>
</feature>
<dbReference type="PANTHER" id="PTHR43124:SF3">
    <property type="entry name" value="CHLORAMPHENICOL EFFLUX PUMP RV0191"/>
    <property type="match status" value="1"/>
</dbReference>
<evidence type="ECO:0000256" key="5">
    <source>
        <dbReference type="ARBA" id="ARBA00023136"/>
    </source>
</evidence>
<dbReference type="Proteomes" id="UP000199126">
    <property type="component" value="Unassembled WGS sequence"/>
</dbReference>
<feature type="transmembrane region" description="Helical" evidence="6">
    <location>
        <begin position="303"/>
        <end position="328"/>
    </location>
</feature>
<dbReference type="RefSeq" id="WP_089827806.1">
    <property type="nucleotide sequence ID" value="NZ_FODV01000028.1"/>
</dbReference>
<dbReference type="OrthoDB" id="205019at2157"/>
<feature type="transmembrane region" description="Helical" evidence="6">
    <location>
        <begin position="238"/>
        <end position="260"/>
    </location>
</feature>
<dbReference type="InterPro" id="IPR050189">
    <property type="entry name" value="MFS_Efflux_Transporters"/>
</dbReference>
<organism evidence="7 8">
    <name type="scientific">Halogranum amylolyticum</name>
    <dbReference type="NCBI Taxonomy" id="660520"/>
    <lineage>
        <taxon>Archaea</taxon>
        <taxon>Methanobacteriati</taxon>
        <taxon>Methanobacteriota</taxon>
        <taxon>Stenosarchaea group</taxon>
        <taxon>Halobacteria</taxon>
        <taxon>Halobacteriales</taxon>
        <taxon>Haloferacaceae</taxon>
    </lineage>
</organism>
<evidence type="ECO:0000256" key="6">
    <source>
        <dbReference type="SAM" id="Phobius"/>
    </source>
</evidence>
<sequence>MSATVAARRAVAAETVPWGAVAALGTGLFGLGIAVGAYGAVVPLLIDRGVSPDAAGLGMTVYLLGQLVAVLPADRLARTWPVHRVAAGGFVLGGVGAGLGAELALSVVYLSRLLLGVGMGAAFVACMTYGGLRTTGPATASTQGALGALFTLGLAAGVALGPDAVALVGPSAPAAVALALALAGGVATARVRPVGDRPRLPLGRYLAPFRSAVGLTLGLGNMAAFGFLIVATTWYSDVLAGVAGAPALAVLTGFSLATVLGRGGGGVLAGRLGESTAAFLSLVVLAATLAGVTAGLAGGNRTLLLVSLVATGAGFGLPFGPLFSLAFANLGEESGVTLVGMTAVGNAGALVYPWLVGRLLSETASYVAGFAVMTLTVVVVAVLWSVSLGVR</sequence>
<keyword evidence="5 6" id="KW-0472">Membrane</keyword>
<feature type="transmembrane region" description="Helical" evidence="6">
    <location>
        <begin position="172"/>
        <end position="191"/>
    </location>
</feature>
<dbReference type="EMBL" id="FODV01000028">
    <property type="protein sequence ID" value="SEP26070.1"/>
    <property type="molecule type" value="Genomic_DNA"/>
</dbReference>
<dbReference type="Gene3D" id="1.20.1250.20">
    <property type="entry name" value="MFS general substrate transporter like domains"/>
    <property type="match status" value="1"/>
</dbReference>
<keyword evidence="8" id="KW-1185">Reference proteome</keyword>
<dbReference type="SUPFAM" id="SSF103473">
    <property type="entry name" value="MFS general substrate transporter"/>
    <property type="match status" value="1"/>
</dbReference>
<evidence type="ECO:0000256" key="4">
    <source>
        <dbReference type="ARBA" id="ARBA00022989"/>
    </source>
</evidence>
<feature type="transmembrane region" description="Helical" evidence="6">
    <location>
        <begin position="367"/>
        <end position="390"/>
    </location>
</feature>
<feature type="transmembrane region" description="Helical" evidence="6">
    <location>
        <begin position="335"/>
        <end position="355"/>
    </location>
</feature>
<protein>
    <submittedName>
        <fullName evidence="7">Fucose permease</fullName>
    </submittedName>
</protein>
<feature type="transmembrane region" description="Helical" evidence="6">
    <location>
        <begin position="113"/>
        <end position="132"/>
    </location>
</feature>
<keyword evidence="4 6" id="KW-1133">Transmembrane helix</keyword>
<evidence type="ECO:0000313" key="8">
    <source>
        <dbReference type="Proteomes" id="UP000199126"/>
    </source>
</evidence>
<dbReference type="PANTHER" id="PTHR43124">
    <property type="entry name" value="PURINE EFFLUX PUMP PBUE"/>
    <property type="match status" value="1"/>
</dbReference>
<dbReference type="InterPro" id="IPR036259">
    <property type="entry name" value="MFS_trans_sf"/>
</dbReference>
<reference evidence="8" key="1">
    <citation type="submission" date="2016-10" db="EMBL/GenBank/DDBJ databases">
        <authorList>
            <person name="Varghese N."/>
            <person name="Submissions S."/>
        </authorList>
    </citation>
    <scope>NUCLEOTIDE SEQUENCE [LARGE SCALE GENOMIC DNA]</scope>
    <source>
        <strain evidence="8">CGMCC 1.10121</strain>
    </source>
</reference>
<keyword evidence="2" id="KW-1003">Cell membrane</keyword>
<dbReference type="AlphaFoldDB" id="A0A1H8WEI6"/>
<dbReference type="InterPro" id="IPR011701">
    <property type="entry name" value="MFS"/>
</dbReference>
<keyword evidence="3 6" id="KW-0812">Transmembrane</keyword>
<proteinExistence type="predicted"/>
<evidence type="ECO:0000313" key="7">
    <source>
        <dbReference type="EMBL" id="SEP26070.1"/>
    </source>
</evidence>
<feature type="transmembrane region" description="Helical" evidence="6">
    <location>
        <begin position="85"/>
        <end position="107"/>
    </location>
</feature>
<name>A0A1H8WEI6_9EURY</name>
<feature type="transmembrane region" description="Helical" evidence="6">
    <location>
        <begin position="272"/>
        <end position="297"/>
    </location>
</feature>
<feature type="transmembrane region" description="Helical" evidence="6">
    <location>
        <begin position="54"/>
        <end position="73"/>
    </location>
</feature>
<accession>A0A1H8WEI6</accession>
<feature type="transmembrane region" description="Helical" evidence="6">
    <location>
        <begin position="21"/>
        <end position="42"/>
    </location>
</feature>
<dbReference type="GO" id="GO:0005886">
    <property type="term" value="C:plasma membrane"/>
    <property type="evidence" value="ECO:0007669"/>
    <property type="project" value="UniProtKB-SubCell"/>
</dbReference>
<dbReference type="Pfam" id="PF07690">
    <property type="entry name" value="MFS_1"/>
    <property type="match status" value="1"/>
</dbReference>
<evidence type="ECO:0000256" key="2">
    <source>
        <dbReference type="ARBA" id="ARBA00022475"/>
    </source>
</evidence>
<gene>
    <name evidence="7" type="ORF">SAMN04487948_12833</name>
</gene>
<evidence type="ECO:0000256" key="3">
    <source>
        <dbReference type="ARBA" id="ARBA00022692"/>
    </source>
</evidence>
<comment type="subcellular location">
    <subcellularLocation>
        <location evidence="1">Cell membrane</location>
        <topology evidence="1">Multi-pass membrane protein</topology>
    </subcellularLocation>
</comment>
<evidence type="ECO:0000256" key="1">
    <source>
        <dbReference type="ARBA" id="ARBA00004651"/>
    </source>
</evidence>
<feature type="transmembrane region" description="Helical" evidence="6">
    <location>
        <begin position="212"/>
        <end position="232"/>
    </location>
</feature>